<feature type="binding site" evidence="15">
    <location>
        <position position="293"/>
    </location>
    <ligand>
        <name>Zn(2+)</name>
        <dbReference type="ChEBI" id="CHEBI:29105"/>
        <note>catalytic</note>
    </ligand>
</feature>
<dbReference type="InterPro" id="IPR001930">
    <property type="entry name" value="Peptidase_M1"/>
</dbReference>
<sequence length="440" mass="47945">MRAVIPASSTPGSGTGQNYVPGHGHPQYSVSRYELELDYDVDSNRLEAIATLLAVAAEPLADVVLDLGPHLTVIRAELSGAAVPFVRSSHHMRILLPGAVSRGAVMSLRITYAGQPQPLDGPWGTIGWEELGDGVLVAGQPAGAPTWFPCNDRPADKASYRITVTADAGYRVVANGVCLSRVRNGARSTWTFEQAEPMASYLATVQIGRYEQAAIGRREVLVAPNSLLPKARKALAGHERMMAAFERWFGPYPFAGYTVVVTADKLEIPLEAQTLTVLGRNHLGNKSRSLLAHELAHQWFGNSVTAGDWQDIWLHEGFATYAEWLWAEESGQHTADEEARKARRRLAGCPQDLRLADPGPERMFDDVVYVRGALALHALRRAGPDQVFFGLLRSWTDTFRHGNATTADFLALAGRAYANTRTVPAALLAPWLADTALPRP</sequence>
<dbReference type="Gene3D" id="1.10.390.10">
    <property type="entry name" value="Neutral Protease Domain 2"/>
    <property type="match status" value="1"/>
</dbReference>
<feature type="domain" description="Aminopeptidase N-like N-terminal" evidence="18">
    <location>
        <begin position="138"/>
        <end position="202"/>
    </location>
</feature>
<keyword evidence="10 15" id="KW-0862">Zinc</keyword>
<dbReference type="GO" id="GO:0016285">
    <property type="term" value="F:alanyl aminopeptidase activity"/>
    <property type="evidence" value="ECO:0007669"/>
    <property type="project" value="UniProtKB-EC"/>
</dbReference>
<evidence type="ECO:0000256" key="7">
    <source>
        <dbReference type="ARBA" id="ARBA00022670"/>
    </source>
</evidence>
<evidence type="ECO:0000256" key="6">
    <source>
        <dbReference type="ARBA" id="ARBA00022490"/>
    </source>
</evidence>
<protein>
    <recommendedName>
        <fullName evidence="5">Aminopeptidase N</fullName>
        <ecNumber evidence="4">3.4.11.2</ecNumber>
    </recommendedName>
    <alternativeName>
        <fullName evidence="12">Alanine aminopeptidase</fullName>
    </alternativeName>
    <alternativeName>
        <fullName evidence="13">Lysyl aminopeptidase</fullName>
    </alternativeName>
</protein>
<evidence type="ECO:0000256" key="2">
    <source>
        <dbReference type="ARBA" id="ARBA00004496"/>
    </source>
</evidence>
<evidence type="ECO:0000259" key="18">
    <source>
        <dbReference type="Pfam" id="PF17900"/>
    </source>
</evidence>
<dbReference type="CDD" id="cd09603">
    <property type="entry name" value="M1_APN_like"/>
    <property type="match status" value="1"/>
</dbReference>
<keyword evidence="6" id="KW-0963">Cytoplasm</keyword>
<evidence type="ECO:0000259" key="17">
    <source>
        <dbReference type="Pfam" id="PF01433"/>
    </source>
</evidence>
<accession>A0A9X1SC98</accession>
<comment type="subcellular location">
    <subcellularLocation>
        <location evidence="2">Cytoplasm</location>
    </subcellularLocation>
</comment>
<evidence type="ECO:0000256" key="15">
    <source>
        <dbReference type="PIRSR" id="PIRSR634015-3"/>
    </source>
</evidence>
<evidence type="ECO:0000256" key="13">
    <source>
        <dbReference type="ARBA" id="ARBA00031533"/>
    </source>
</evidence>
<dbReference type="InterPro" id="IPR045357">
    <property type="entry name" value="Aminopeptidase_N-like_N"/>
</dbReference>
<dbReference type="InterPro" id="IPR027268">
    <property type="entry name" value="Peptidase_M4/M1_CTD_sf"/>
</dbReference>
<feature type="active site" description="Proton acceptor" evidence="14">
    <location>
        <position position="294"/>
    </location>
</feature>
<feature type="binding site" evidence="15">
    <location>
        <position position="297"/>
    </location>
    <ligand>
        <name>Zn(2+)</name>
        <dbReference type="ChEBI" id="CHEBI:29105"/>
        <note>catalytic</note>
    </ligand>
</feature>
<dbReference type="RefSeq" id="WP_227896276.1">
    <property type="nucleotide sequence ID" value="NZ_CP099466.1"/>
</dbReference>
<comment type="caution">
    <text evidence="19">The sequence shown here is derived from an EMBL/GenBank/DDBJ whole genome shotgun (WGS) entry which is preliminary data.</text>
</comment>
<keyword evidence="20" id="KW-1185">Reference proteome</keyword>
<dbReference type="InterPro" id="IPR042097">
    <property type="entry name" value="Aminopeptidase_N-like_N_sf"/>
</dbReference>
<evidence type="ECO:0000256" key="10">
    <source>
        <dbReference type="ARBA" id="ARBA00022833"/>
    </source>
</evidence>
<feature type="active site" description="Proton donor" evidence="14">
    <location>
        <position position="369"/>
    </location>
</feature>
<dbReference type="SUPFAM" id="SSF55486">
    <property type="entry name" value="Metalloproteases ('zincins'), catalytic domain"/>
    <property type="match status" value="1"/>
</dbReference>
<evidence type="ECO:0000256" key="1">
    <source>
        <dbReference type="ARBA" id="ARBA00000098"/>
    </source>
</evidence>
<evidence type="ECO:0000256" key="16">
    <source>
        <dbReference type="SAM" id="MobiDB-lite"/>
    </source>
</evidence>
<dbReference type="Gene3D" id="2.60.40.1730">
    <property type="entry name" value="tricorn interacting facor f3 domain"/>
    <property type="match status" value="1"/>
</dbReference>
<dbReference type="AlphaFoldDB" id="A0A9X1SC98"/>
<dbReference type="GO" id="GO:0005737">
    <property type="term" value="C:cytoplasm"/>
    <property type="evidence" value="ECO:0007669"/>
    <property type="project" value="UniProtKB-SubCell"/>
</dbReference>
<dbReference type="PANTHER" id="PTHR45726">
    <property type="entry name" value="LEUKOTRIENE A-4 HYDROLASE"/>
    <property type="match status" value="1"/>
</dbReference>
<dbReference type="GO" id="GO:0008237">
    <property type="term" value="F:metallopeptidase activity"/>
    <property type="evidence" value="ECO:0007669"/>
    <property type="project" value="UniProtKB-KW"/>
</dbReference>
<proteinExistence type="inferred from homology"/>
<evidence type="ECO:0000256" key="3">
    <source>
        <dbReference type="ARBA" id="ARBA00010136"/>
    </source>
</evidence>
<feature type="region of interest" description="Disordered" evidence="16">
    <location>
        <begin position="1"/>
        <end position="23"/>
    </location>
</feature>
<dbReference type="Pfam" id="PF01433">
    <property type="entry name" value="Peptidase_M1"/>
    <property type="match status" value="1"/>
</dbReference>
<feature type="binding site" evidence="15">
    <location>
        <position position="316"/>
    </location>
    <ligand>
        <name>Zn(2+)</name>
        <dbReference type="ChEBI" id="CHEBI:29105"/>
        <note>catalytic</note>
    </ligand>
</feature>
<keyword evidence="8 15" id="KW-0479">Metal-binding</keyword>
<comment type="similarity">
    <text evidence="3">Belongs to the peptidase M1 family.</text>
</comment>
<dbReference type="EMBL" id="JAJFZV010000011">
    <property type="protein sequence ID" value="MCC3298405.1"/>
    <property type="molecule type" value="Genomic_DNA"/>
</dbReference>
<dbReference type="InterPro" id="IPR034015">
    <property type="entry name" value="M1_LTA4H"/>
</dbReference>
<evidence type="ECO:0000313" key="19">
    <source>
        <dbReference type="EMBL" id="MCC3298405.1"/>
    </source>
</evidence>
<feature type="compositionally biased region" description="Polar residues" evidence="16">
    <location>
        <begin position="7"/>
        <end position="18"/>
    </location>
</feature>
<evidence type="ECO:0000256" key="4">
    <source>
        <dbReference type="ARBA" id="ARBA00012564"/>
    </source>
</evidence>
<dbReference type="GO" id="GO:0006508">
    <property type="term" value="P:proteolysis"/>
    <property type="evidence" value="ECO:0007669"/>
    <property type="project" value="UniProtKB-KW"/>
</dbReference>
<feature type="domain" description="Peptidase M1 membrane alanine aminopeptidase" evidence="17">
    <location>
        <begin position="239"/>
        <end position="415"/>
    </location>
</feature>
<dbReference type="Proteomes" id="UP001139158">
    <property type="component" value="Unassembled WGS sequence"/>
</dbReference>
<reference evidence="19" key="1">
    <citation type="submission" date="2021-10" db="EMBL/GenBank/DDBJ databases">
        <title>Novel species in genus Arthrobacter.</title>
        <authorList>
            <person name="Liu Y."/>
        </authorList>
    </citation>
    <scope>NUCLEOTIDE SEQUENCE</scope>
    <source>
        <strain evidence="19">Zg-Y453</strain>
    </source>
</reference>
<dbReference type="InterPro" id="IPR014782">
    <property type="entry name" value="Peptidase_M1_dom"/>
</dbReference>
<organism evidence="19 20">
    <name type="scientific">Arthrobacter caoxuetaonis</name>
    <dbReference type="NCBI Taxonomy" id="2886935"/>
    <lineage>
        <taxon>Bacteria</taxon>
        <taxon>Bacillati</taxon>
        <taxon>Actinomycetota</taxon>
        <taxon>Actinomycetes</taxon>
        <taxon>Micrococcales</taxon>
        <taxon>Micrococcaceae</taxon>
        <taxon>Arthrobacter</taxon>
    </lineage>
</organism>
<gene>
    <name evidence="19" type="ORF">LJ757_11395</name>
</gene>
<keyword evidence="7" id="KW-0645">Protease</keyword>
<evidence type="ECO:0000256" key="11">
    <source>
        <dbReference type="ARBA" id="ARBA00023049"/>
    </source>
</evidence>
<dbReference type="PRINTS" id="PR00756">
    <property type="entry name" value="ALADIPTASE"/>
</dbReference>
<evidence type="ECO:0000256" key="9">
    <source>
        <dbReference type="ARBA" id="ARBA00022801"/>
    </source>
</evidence>
<keyword evidence="11" id="KW-0482">Metalloprotease</keyword>
<evidence type="ECO:0000256" key="5">
    <source>
        <dbReference type="ARBA" id="ARBA00015611"/>
    </source>
</evidence>
<evidence type="ECO:0000256" key="12">
    <source>
        <dbReference type="ARBA" id="ARBA00029811"/>
    </source>
</evidence>
<evidence type="ECO:0000256" key="14">
    <source>
        <dbReference type="PIRSR" id="PIRSR634015-1"/>
    </source>
</evidence>
<dbReference type="Pfam" id="PF17900">
    <property type="entry name" value="Peptidase_M1_N"/>
    <property type="match status" value="1"/>
</dbReference>
<evidence type="ECO:0000256" key="8">
    <source>
        <dbReference type="ARBA" id="ARBA00022723"/>
    </source>
</evidence>
<comment type="catalytic activity">
    <reaction evidence="1">
        <text>Release of an N-terminal amino acid, Xaa-|-Yaa- from a peptide, amide or arylamide. Xaa is preferably Ala, but may be most amino acids including Pro (slow action). When a terminal hydrophobic residue is followed by a prolyl residue, the two may be released as an intact Xaa-Pro dipeptide.</text>
        <dbReference type="EC" id="3.4.11.2"/>
    </reaction>
</comment>
<dbReference type="GO" id="GO:0008270">
    <property type="term" value="F:zinc ion binding"/>
    <property type="evidence" value="ECO:0007669"/>
    <property type="project" value="InterPro"/>
</dbReference>
<name>A0A9X1SC98_9MICC</name>
<dbReference type="PANTHER" id="PTHR45726:SF3">
    <property type="entry name" value="LEUKOTRIENE A-4 HYDROLASE"/>
    <property type="match status" value="1"/>
</dbReference>
<dbReference type="SUPFAM" id="SSF63737">
    <property type="entry name" value="Leukotriene A4 hydrolase N-terminal domain"/>
    <property type="match status" value="1"/>
</dbReference>
<keyword evidence="9" id="KW-0378">Hydrolase</keyword>
<comment type="cofactor">
    <cofactor evidence="15">
        <name>Zn(2+)</name>
        <dbReference type="ChEBI" id="CHEBI:29105"/>
    </cofactor>
    <text evidence="15">Binds 1 zinc ion per subunit.</text>
</comment>
<dbReference type="EC" id="3.4.11.2" evidence="4"/>
<evidence type="ECO:0000313" key="20">
    <source>
        <dbReference type="Proteomes" id="UP001139158"/>
    </source>
</evidence>